<dbReference type="Proteomes" id="UP000199140">
    <property type="component" value="Unassembled WGS sequence"/>
</dbReference>
<gene>
    <name evidence="2" type="ORF">MCBMB27_00901</name>
    <name evidence="3" type="ORF">SAMN05192567_14713</name>
</gene>
<dbReference type="Proteomes" id="UP000185487">
    <property type="component" value="Chromosome"/>
</dbReference>
<name>A0AAE8HY26_9HYPH</name>
<dbReference type="AlphaFoldDB" id="A0AAE8HY26"/>
<sequence>MRPGVPPEGVAVCVALVLILYLFASITGWLG</sequence>
<keyword evidence="1" id="KW-1133">Transmembrane helix</keyword>
<keyword evidence="1" id="KW-0472">Membrane</keyword>
<protein>
    <submittedName>
        <fullName evidence="3">Uncharacterized protein</fullName>
    </submittedName>
</protein>
<keyword evidence="4" id="KW-1185">Reference proteome</keyword>
<evidence type="ECO:0000313" key="5">
    <source>
        <dbReference type="Proteomes" id="UP000199140"/>
    </source>
</evidence>
<dbReference type="EMBL" id="CP015367">
    <property type="protein sequence ID" value="APT30192.1"/>
    <property type="molecule type" value="Genomic_DNA"/>
</dbReference>
<feature type="transmembrane region" description="Helical" evidence="1">
    <location>
        <begin position="9"/>
        <end position="30"/>
    </location>
</feature>
<dbReference type="EMBL" id="FOPK01000047">
    <property type="protein sequence ID" value="SFH70440.1"/>
    <property type="molecule type" value="Genomic_DNA"/>
</dbReference>
<evidence type="ECO:0000313" key="3">
    <source>
        <dbReference type="EMBL" id="SFH70440.1"/>
    </source>
</evidence>
<reference evidence="2 4" key="1">
    <citation type="submission" date="2016-04" db="EMBL/GenBank/DDBJ databases">
        <title>Complete genome sequencing and analysis of CBMB27, Methylobacterium phyllosphaerae isolated from leaf tissues of rice (Oryza sativa L.).</title>
        <authorList>
            <person name="Lee Y."/>
            <person name="Hwangbo K."/>
            <person name="Chung H."/>
            <person name="Yoo J."/>
            <person name="Kim K.Y."/>
            <person name="Sa T.M."/>
            <person name="Um Y."/>
            <person name="Madhaiyan M."/>
        </authorList>
    </citation>
    <scope>NUCLEOTIDE SEQUENCE [LARGE SCALE GENOMIC DNA]</scope>
    <source>
        <strain evidence="2 4">CBMB27</strain>
    </source>
</reference>
<reference evidence="3 5" key="2">
    <citation type="submission" date="2016-10" db="EMBL/GenBank/DDBJ databases">
        <authorList>
            <person name="Varghese N."/>
            <person name="Submissions S."/>
        </authorList>
    </citation>
    <scope>NUCLEOTIDE SEQUENCE [LARGE SCALE GENOMIC DNA]</scope>
    <source>
        <strain evidence="3 5">CBMB27</strain>
    </source>
</reference>
<evidence type="ECO:0000313" key="4">
    <source>
        <dbReference type="Proteomes" id="UP000185487"/>
    </source>
</evidence>
<evidence type="ECO:0000256" key="1">
    <source>
        <dbReference type="SAM" id="Phobius"/>
    </source>
</evidence>
<accession>A0AAE8HY26</accession>
<keyword evidence="1" id="KW-0812">Transmembrane</keyword>
<dbReference type="KEGG" id="mphy:MCBMB27_00901"/>
<proteinExistence type="predicted"/>
<organism evidence="3 5">
    <name type="scientific">Methylobacterium phyllosphaerae</name>
    <dbReference type="NCBI Taxonomy" id="418223"/>
    <lineage>
        <taxon>Bacteria</taxon>
        <taxon>Pseudomonadati</taxon>
        <taxon>Pseudomonadota</taxon>
        <taxon>Alphaproteobacteria</taxon>
        <taxon>Hyphomicrobiales</taxon>
        <taxon>Methylobacteriaceae</taxon>
        <taxon>Methylobacterium</taxon>
    </lineage>
</organism>
<evidence type="ECO:0000313" key="2">
    <source>
        <dbReference type="EMBL" id="APT30192.1"/>
    </source>
</evidence>